<dbReference type="GO" id="GO:0046872">
    <property type="term" value="F:metal ion binding"/>
    <property type="evidence" value="ECO:0007669"/>
    <property type="project" value="UniProtKB-KW"/>
</dbReference>
<evidence type="ECO:0000256" key="2">
    <source>
        <dbReference type="ARBA" id="ARBA00022723"/>
    </source>
</evidence>
<dbReference type="RefSeq" id="WP_145196660.1">
    <property type="nucleotide sequence ID" value="NZ_CP036267.1"/>
</dbReference>
<dbReference type="PROSITE" id="PS00149">
    <property type="entry name" value="SULFATASE_2"/>
    <property type="match status" value="1"/>
</dbReference>
<dbReference type="InterPro" id="IPR024607">
    <property type="entry name" value="Sulfatase_CS"/>
</dbReference>
<dbReference type="PANTHER" id="PTHR42693:SF53">
    <property type="entry name" value="ENDO-4-O-SULFATASE"/>
    <property type="match status" value="1"/>
</dbReference>
<dbReference type="GO" id="GO:0004065">
    <property type="term" value="F:arylsulfatase activity"/>
    <property type="evidence" value="ECO:0007669"/>
    <property type="project" value="UniProtKB-EC"/>
</dbReference>
<evidence type="ECO:0000259" key="5">
    <source>
        <dbReference type="Pfam" id="PF00884"/>
    </source>
</evidence>
<sequence length="504" mass="57608">MHSWRLLTFCLMLVVTTETIAEATKPNIVLIMCDDMGFSDIGCYGSEIQTPNIDRLAAEGMRFTQFYNNAKCTTTRASLMTGLYPRRSGGLLKKNMVTIPQVLEKAGYYSVLSGKWHLGSSAPNRPSDRGFDNYYGLLDGCCNFHNPARPDPEFKGKRVRWFGEDDQRITEFPDDFYTTDAFSDYSTKAIEKAVSQKKPFFLHVCYTAPHYPLHAKPEDIARYRNQYMMGWEKLRQTRYERQLKMGLVDPAWKLPGRDPEVKAWDSFPNQDYQDHLMATYAAMIESMDRGIGRIINAIDDHKLAEETVIIFLSDNGGCAELPGGVDPNRTPGVEEFYTTCGPGWAYAQNTPFRRFKQWVHEGGISTPLIVRWPKTVAANSWCQEVGHIIDILPTCADLAGVDIPQEFRGEKILPTEGLSLRNLFEGGSRPGHENLYWEWAGNRAIRQGDMKLCWDKKVKVWELYDLVKDRTEMNDLASEHPEQVKELSALWFSWAKKTGLKTKR</sequence>
<dbReference type="CDD" id="cd16025">
    <property type="entry name" value="PAS_like"/>
    <property type="match status" value="1"/>
</dbReference>
<dbReference type="InterPro" id="IPR000917">
    <property type="entry name" value="Sulfatase_N"/>
</dbReference>
<accession>A0A517QJM7</accession>
<dbReference type="Gene3D" id="3.40.720.10">
    <property type="entry name" value="Alkaline Phosphatase, subunit A"/>
    <property type="match status" value="1"/>
</dbReference>
<feature type="domain" description="Sulfatase N-terminal" evidence="5">
    <location>
        <begin position="26"/>
        <end position="401"/>
    </location>
</feature>
<gene>
    <name evidence="6" type="primary">atsA_8</name>
    <name evidence="6" type="ORF">Mal48_10410</name>
</gene>
<dbReference type="OrthoDB" id="9783154at2"/>
<dbReference type="Pfam" id="PF00884">
    <property type="entry name" value="Sulfatase"/>
    <property type="match status" value="1"/>
</dbReference>
<keyword evidence="7" id="KW-1185">Reference proteome</keyword>
<evidence type="ECO:0000313" key="7">
    <source>
        <dbReference type="Proteomes" id="UP000315724"/>
    </source>
</evidence>
<dbReference type="InterPro" id="IPR050738">
    <property type="entry name" value="Sulfatase"/>
</dbReference>
<reference evidence="6 7" key="1">
    <citation type="submission" date="2019-02" db="EMBL/GenBank/DDBJ databases">
        <title>Deep-cultivation of Planctomycetes and their phenomic and genomic characterization uncovers novel biology.</title>
        <authorList>
            <person name="Wiegand S."/>
            <person name="Jogler M."/>
            <person name="Boedeker C."/>
            <person name="Pinto D."/>
            <person name="Vollmers J."/>
            <person name="Rivas-Marin E."/>
            <person name="Kohn T."/>
            <person name="Peeters S.H."/>
            <person name="Heuer A."/>
            <person name="Rast P."/>
            <person name="Oberbeckmann S."/>
            <person name="Bunk B."/>
            <person name="Jeske O."/>
            <person name="Meyerdierks A."/>
            <person name="Storesund J.E."/>
            <person name="Kallscheuer N."/>
            <person name="Luecker S."/>
            <person name="Lage O.M."/>
            <person name="Pohl T."/>
            <person name="Merkel B.J."/>
            <person name="Hornburger P."/>
            <person name="Mueller R.-W."/>
            <person name="Bruemmer F."/>
            <person name="Labrenz M."/>
            <person name="Spormann A.M."/>
            <person name="Op den Camp H."/>
            <person name="Overmann J."/>
            <person name="Amann R."/>
            <person name="Jetten M.S.M."/>
            <person name="Mascher T."/>
            <person name="Medema M.H."/>
            <person name="Devos D.P."/>
            <person name="Kaster A.-K."/>
            <person name="Ovreas L."/>
            <person name="Rohde M."/>
            <person name="Galperin M.Y."/>
            <person name="Jogler C."/>
        </authorList>
    </citation>
    <scope>NUCLEOTIDE SEQUENCE [LARGE SCALE GENOMIC DNA]</scope>
    <source>
        <strain evidence="6 7">Mal48</strain>
    </source>
</reference>
<dbReference type="Gene3D" id="3.30.1120.10">
    <property type="match status" value="1"/>
</dbReference>
<protein>
    <submittedName>
        <fullName evidence="6">Arylsulfatase</fullName>
        <ecNumber evidence="6">3.1.6.1</ecNumber>
    </submittedName>
</protein>
<evidence type="ECO:0000256" key="4">
    <source>
        <dbReference type="ARBA" id="ARBA00022837"/>
    </source>
</evidence>
<dbReference type="EMBL" id="CP036267">
    <property type="protein sequence ID" value="QDT31805.1"/>
    <property type="molecule type" value="Genomic_DNA"/>
</dbReference>
<comment type="similarity">
    <text evidence="1">Belongs to the sulfatase family.</text>
</comment>
<evidence type="ECO:0000256" key="3">
    <source>
        <dbReference type="ARBA" id="ARBA00022801"/>
    </source>
</evidence>
<keyword evidence="2" id="KW-0479">Metal-binding</keyword>
<proteinExistence type="inferred from homology"/>
<organism evidence="6 7">
    <name type="scientific">Thalassoglobus polymorphus</name>
    <dbReference type="NCBI Taxonomy" id="2527994"/>
    <lineage>
        <taxon>Bacteria</taxon>
        <taxon>Pseudomonadati</taxon>
        <taxon>Planctomycetota</taxon>
        <taxon>Planctomycetia</taxon>
        <taxon>Planctomycetales</taxon>
        <taxon>Planctomycetaceae</taxon>
        <taxon>Thalassoglobus</taxon>
    </lineage>
</organism>
<dbReference type="Proteomes" id="UP000315724">
    <property type="component" value="Chromosome"/>
</dbReference>
<name>A0A517QJM7_9PLAN</name>
<keyword evidence="3 6" id="KW-0378">Hydrolase</keyword>
<evidence type="ECO:0000256" key="1">
    <source>
        <dbReference type="ARBA" id="ARBA00008779"/>
    </source>
</evidence>
<evidence type="ECO:0000313" key="6">
    <source>
        <dbReference type="EMBL" id="QDT31805.1"/>
    </source>
</evidence>
<dbReference type="KEGG" id="tpol:Mal48_10410"/>
<dbReference type="AlphaFoldDB" id="A0A517QJM7"/>
<dbReference type="SUPFAM" id="SSF53649">
    <property type="entry name" value="Alkaline phosphatase-like"/>
    <property type="match status" value="1"/>
</dbReference>
<keyword evidence="4" id="KW-0106">Calcium</keyword>
<dbReference type="PANTHER" id="PTHR42693">
    <property type="entry name" value="ARYLSULFATASE FAMILY MEMBER"/>
    <property type="match status" value="1"/>
</dbReference>
<dbReference type="InterPro" id="IPR017850">
    <property type="entry name" value="Alkaline_phosphatase_core_sf"/>
</dbReference>
<dbReference type="EC" id="3.1.6.1" evidence="6"/>